<dbReference type="STRING" id="4565.A0A3B6QDV0"/>
<keyword evidence="3" id="KW-1185">Reference proteome</keyword>
<evidence type="ECO:0000256" key="1">
    <source>
        <dbReference type="SAM" id="SignalP"/>
    </source>
</evidence>
<dbReference type="Gramene" id="TraesWEE_scaffold_070985_01G000100.1">
    <property type="protein sequence ID" value="TraesWEE_scaffold_070985_01G000100.1"/>
    <property type="gene ID" value="TraesWEE_scaffold_070985_01G000100"/>
</dbReference>
<dbReference type="EnsemblPlants" id="TraesCS6D02G094500.1">
    <property type="protein sequence ID" value="TraesCS6D02G094500.1.cds1"/>
    <property type="gene ID" value="TraesCS6D02G094500"/>
</dbReference>
<gene>
    <name evidence="2" type="primary">LOC123141158</name>
</gene>
<name>A0A3B6QDV0_WHEAT</name>
<dbReference type="InterPro" id="IPR002160">
    <property type="entry name" value="Prot_inh_Kunz-lg"/>
</dbReference>
<dbReference type="Pfam" id="PF00197">
    <property type="entry name" value="Kunitz_legume"/>
    <property type="match status" value="1"/>
</dbReference>
<dbReference type="Gramene" id="TraesNOR6D03G03713430.1">
    <property type="protein sequence ID" value="TraesNOR6D03G03713430.1.CDS1"/>
    <property type="gene ID" value="TraesNOR6D03G03713430"/>
</dbReference>
<dbReference type="SUPFAM" id="SSF50386">
    <property type="entry name" value="STI-like"/>
    <property type="match status" value="1"/>
</dbReference>
<dbReference type="Gramene" id="TraesJAG6D03G03656230.1">
    <property type="protein sequence ID" value="TraesJAG6D03G03656230.1.CDS1"/>
    <property type="gene ID" value="TraesJAG6D03G03656230"/>
</dbReference>
<reference evidence="2" key="1">
    <citation type="submission" date="2018-08" db="EMBL/GenBank/DDBJ databases">
        <authorList>
            <person name="Rossello M."/>
        </authorList>
    </citation>
    <scope>NUCLEOTIDE SEQUENCE [LARGE SCALE GENOMIC DNA]</scope>
    <source>
        <strain evidence="2">cv. Chinese Spring</strain>
    </source>
</reference>
<accession>A0A3B6QDV0</accession>
<evidence type="ECO:0000313" key="3">
    <source>
        <dbReference type="Proteomes" id="UP000019116"/>
    </source>
</evidence>
<dbReference type="Gramene" id="TraesCS6D02G094500.1">
    <property type="protein sequence ID" value="TraesCS6D02G094500.1.cds1"/>
    <property type="gene ID" value="TraesCS6D02G094500"/>
</dbReference>
<dbReference type="Gramene" id="TraesLAC6D03G03623440.1">
    <property type="protein sequence ID" value="TraesLAC6D03G03623440.1.CDS1"/>
    <property type="gene ID" value="TraesLAC6D03G03623440"/>
</dbReference>
<dbReference type="Gramene" id="TraesPARA_EIv1.0_2197840.1">
    <property type="protein sequence ID" value="TraesPARA_EIv1.0_2197840.1.CDS1"/>
    <property type="gene ID" value="TraesPARA_EIv1.0_2197840"/>
</dbReference>
<sequence>MDRFVLLLLPLLALAMASQLAAPCGAAQAQAQPVYDTDGHELTIDSLYHIMLPENGNTSGRCLSAGTWWAYDCPLHAVAPRCGGRSGYLGKPVMIQAADAGAGYAPRLSNDVVLAFNRTYNRCMMFLQWRIEGEFETHQQHVTVGHFIGAPATVTTECAPGVICREQSYRFRVERHGTGYKLVSCYKPPCRDVVLYEYRGEQWLTIRKEKDGREPFMVVFKKCPFPCVDRRRPPAFMSN</sequence>
<evidence type="ECO:0000313" key="2">
    <source>
        <dbReference type="EnsemblPlants" id="TraesCS6D02G094500.1.cds1"/>
    </source>
</evidence>
<dbReference type="SMR" id="A0A3B6QDV0"/>
<dbReference type="Gramene" id="TraesJUL6D03G03705950.1">
    <property type="protein sequence ID" value="TraesJUL6D03G03705950.1.CDS1"/>
    <property type="gene ID" value="TraesJUL6D03G03705950"/>
</dbReference>
<dbReference type="OrthoDB" id="597605at2759"/>
<dbReference type="PANTHER" id="PTHR33107:SF22">
    <property type="entry name" value="ALPHA-AMYLASE_SUBTILISIN INHIBITOR"/>
    <property type="match status" value="1"/>
</dbReference>
<dbReference type="Gramene" id="TraesCAD_scaffold_117704_01G000100.1">
    <property type="protein sequence ID" value="TraesCAD_scaffold_117704_01G000100.1"/>
    <property type="gene ID" value="TraesCAD_scaffold_117704_01G000100"/>
</dbReference>
<dbReference type="Gramene" id="TraesMAC6D03G03671580.1">
    <property type="protein sequence ID" value="TraesMAC6D03G03671580.1.CDS1"/>
    <property type="gene ID" value="TraesMAC6D03G03671580"/>
</dbReference>
<dbReference type="Gramene" id="TraesCS6D03G0204500.1">
    <property type="protein sequence ID" value="TraesCS6D03G0204500.1.CDS1"/>
    <property type="gene ID" value="TraesCS6D03G0204500"/>
</dbReference>
<dbReference type="Gramene" id="TraesSTA6D03G03666890.1">
    <property type="protein sequence ID" value="TraesSTA6D03G03666890.1.CDS1"/>
    <property type="gene ID" value="TraesSTA6D03G03666890"/>
</dbReference>
<proteinExistence type="predicted"/>
<dbReference type="AlphaFoldDB" id="A0A3B6QDV0"/>
<dbReference type="Gramene" id="TraesROB_scaffold_090846_01G000100.1">
    <property type="protein sequence ID" value="TraesROB_scaffold_090846_01G000100.1"/>
    <property type="gene ID" value="TraesROB_scaffold_090846_01G000100"/>
</dbReference>
<protein>
    <submittedName>
        <fullName evidence="2">Uncharacterized protein</fullName>
    </submittedName>
</protein>
<dbReference type="Proteomes" id="UP000019116">
    <property type="component" value="Chromosome 6D"/>
</dbReference>
<dbReference type="PROSITE" id="PS00283">
    <property type="entry name" value="SOYBEAN_KUNITZ"/>
    <property type="match status" value="1"/>
</dbReference>
<dbReference type="Gramene" id="TraesLDM6D03G03676740.1">
    <property type="protein sequence ID" value="TraesLDM6D03G03676740.1.CDS1"/>
    <property type="gene ID" value="TraesLDM6D03G03676740"/>
</dbReference>
<dbReference type="Gene3D" id="2.80.10.50">
    <property type="match status" value="1"/>
</dbReference>
<feature type="signal peptide" evidence="1">
    <location>
        <begin position="1"/>
        <end position="17"/>
    </location>
</feature>
<dbReference type="Gramene" id="TraesCLE_scaffold_074913_01G000100.1">
    <property type="protein sequence ID" value="TraesCLE_scaffold_074913_01G000100.1"/>
    <property type="gene ID" value="TraesCLE_scaffold_074913_01G000100"/>
</dbReference>
<dbReference type="GO" id="GO:0004866">
    <property type="term" value="F:endopeptidase inhibitor activity"/>
    <property type="evidence" value="ECO:0007669"/>
    <property type="project" value="InterPro"/>
</dbReference>
<feature type="chain" id="PRO_5043179450" evidence="1">
    <location>
        <begin position="18"/>
        <end position="239"/>
    </location>
</feature>
<dbReference type="InterPro" id="IPR011065">
    <property type="entry name" value="Kunitz_inhibitor_STI-like_sf"/>
</dbReference>
<dbReference type="Gramene" id="TraesRN6D0100228300.1">
    <property type="protein sequence ID" value="TraesRN6D0100228300.1"/>
    <property type="gene ID" value="TraesRN6D0100228300"/>
</dbReference>
<dbReference type="Gramene" id="TraesARI6D03G03637070.1">
    <property type="protein sequence ID" value="TraesARI6D03G03637070.1.CDS1"/>
    <property type="gene ID" value="TraesARI6D03G03637070"/>
</dbReference>
<organism evidence="2">
    <name type="scientific">Triticum aestivum</name>
    <name type="common">Wheat</name>
    <dbReference type="NCBI Taxonomy" id="4565"/>
    <lineage>
        <taxon>Eukaryota</taxon>
        <taxon>Viridiplantae</taxon>
        <taxon>Streptophyta</taxon>
        <taxon>Embryophyta</taxon>
        <taxon>Tracheophyta</taxon>
        <taxon>Spermatophyta</taxon>
        <taxon>Magnoliopsida</taxon>
        <taxon>Liliopsida</taxon>
        <taxon>Poales</taxon>
        <taxon>Poaceae</taxon>
        <taxon>BOP clade</taxon>
        <taxon>Pooideae</taxon>
        <taxon>Triticodae</taxon>
        <taxon>Triticeae</taxon>
        <taxon>Triticinae</taxon>
        <taxon>Triticum</taxon>
    </lineage>
</organism>
<dbReference type="RefSeq" id="XP_044416313.1">
    <property type="nucleotide sequence ID" value="XM_044560378.1"/>
</dbReference>
<reference evidence="2" key="2">
    <citation type="submission" date="2018-10" db="UniProtKB">
        <authorList>
            <consortium name="EnsemblPlants"/>
        </authorList>
    </citation>
    <scope>IDENTIFICATION</scope>
</reference>
<dbReference type="Gramene" id="TraesSYM6D03G03619880.1">
    <property type="protein sequence ID" value="TraesSYM6D03G03619880.1.CDS1"/>
    <property type="gene ID" value="TraesSYM6D03G03619880"/>
</dbReference>
<dbReference type="PANTHER" id="PTHR33107">
    <property type="entry name" value="KUNITZ TRYPSIN INHIBITOR 2"/>
    <property type="match status" value="1"/>
</dbReference>
<dbReference type="SMART" id="SM00452">
    <property type="entry name" value="STI"/>
    <property type="match status" value="1"/>
</dbReference>
<dbReference type="GeneID" id="123141158"/>
<keyword evidence="1" id="KW-0732">Signal</keyword>